<organism evidence="2 3">
    <name type="scientific">Trachymyrmex septentrionalis</name>
    <dbReference type="NCBI Taxonomy" id="34720"/>
    <lineage>
        <taxon>Eukaryota</taxon>
        <taxon>Metazoa</taxon>
        <taxon>Ecdysozoa</taxon>
        <taxon>Arthropoda</taxon>
        <taxon>Hexapoda</taxon>
        <taxon>Insecta</taxon>
        <taxon>Pterygota</taxon>
        <taxon>Neoptera</taxon>
        <taxon>Endopterygota</taxon>
        <taxon>Hymenoptera</taxon>
        <taxon>Apocrita</taxon>
        <taxon>Aculeata</taxon>
        <taxon>Formicoidea</taxon>
        <taxon>Formicidae</taxon>
        <taxon>Myrmicinae</taxon>
        <taxon>Trachymyrmex</taxon>
    </lineage>
</organism>
<evidence type="ECO:0000313" key="2">
    <source>
        <dbReference type="EMBL" id="KYN36149.1"/>
    </source>
</evidence>
<dbReference type="Proteomes" id="UP000078541">
    <property type="component" value="Unassembled WGS sequence"/>
</dbReference>
<sequence length="61" mass="6900">MQHSDTDDYVKNSPEAEISAHGRVAGRVYKEYLHNDGNNFTLSILLIIFIISQITTIGNDY</sequence>
<evidence type="ECO:0000313" key="3">
    <source>
        <dbReference type="Proteomes" id="UP000078541"/>
    </source>
</evidence>
<keyword evidence="1" id="KW-1133">Transmembrane helix</keyword>
<dbReference type="STRING" id="34720.A0A151JV10"/>
<dbReference type="AlphaFoldDB" id="A0A151JV10"/>
<name>A0A151JV10_9HYME</name>
<accession>A0A151JV10</accession>
<reference evidence="2 3" key="1">
    <citation type="submission" date="2016-03" db="EMBL/GenBank/DDBJ databases">
        <title>Trachymyrmex septentrionalis WGS genome.</title>
        <authorList>
            <person name="Nygaard S."/>
            <person name="Hu H."/>
            <person name="Boomsma J."/>
            <person name="Zhang G."/>
        </authorList>
    </citation>
    <scope>NUCLEOTIDE SEQUENCE [LARGE SCALE GENOMIC DNA]</scope>
    <source>
        <strain evidence="2">Tsep2-gDNA-1</strain>
        <tissue evidence="2">Whole body</tissue>
    </source>
</reference>
<dbReference type="EMBL" id="KQ981752">
    <property type="protein sequence ID" value="KYN36149.1"/>
    <property type="molecule type" value="Genomic_DNA"/>
</dbReference>
<keyword evidence="1" id="KW-0472">Membrane</keyword>
<gene>
    <name evidence="2" type="ORF">ALC56_09502</name>
</gene>
<proteinExistence type="predicted"/>
<feature type="transmembrane region" description="Helical" evidence="1">
    <location>
        <begin position="40"/>
        <end position="58"/>
    </location>
</feature>
<keyword evidence="3" id="KW-1185">Reference proteome</keyword>
<protein>
    <submittedName>
        <fullName evidence="2">Uncharacterized protein</fullName>
    </submittedName>
</protein>
<keyword evidence="1" id="KW-0812">Transmembrane</keyword>
<evidence type="ECO:0000256" key="1">
    <source>
        <dbReference type="SAM" id="Phobius"/>
    </source>
</evidence>